<dbReference type="Gene3D" id="3.90.920.10">
    <property type="entry name" value="DNA primase, PRIM domain"/>
    <property type="match status" value="1"/>
</dbReference>
<gene>
    <name evidence="2" type="primary">ligD_1</name>
    <name evidence="2" type="ORF">NTH_00480</name>
</gene>
<protein>
    <submittedName>
        <fullName evidence="2">Multifunctional non-homologous end joining protein LigD</fullName>
    </submittedName>
</protein>
<proteinExistence type="predicted"/>
<dbReference type="RefSeq" id="WP_338528497.1">
    <property type="nucleotide sequence ID" value="NZ_CP030941.1"/>
</dbReference>
<evidence type="ECO:0000313" key="2">
    <source>
        <dbReference type="EMBL" id="UUP16040.1"/>
    </source>
</evidence>
<accession>A0ABY5MD99</accession>
<dbReference type="EMBL" id="CP030941">
    <property type="protein sequence ID" value="UUP16040.1"/>
    <property type="molecule type" value="Genomic_DNA"/>
</dbReference>
<dbReference type="NCBIfam" id="TIGR02778">
    <property type="entry name" value="ligD_pol"/>
    <property type="match status" value="1"/>
</dbReference>
<keyword evidence="3" id="KW-1185">Reference proteome</keyword>
<dbReference type="CDD" id="cd04862">
    <property type="entry name" value="PaeLigD_Pol_like"/>
    <property type="match status" value="1"/>
</dbReference>
<sequence length="307" mass="34280">MKHETRDRFAGVKLSSPTKVLFDQQGVTKADLAAHYERVATRALPFIENRLLSLVRCPEGQTGQCFFQKHGGKGFRDEVKRETIVEKDGGRAEYLYVDNLAGLVAGVQMGTLEFHIWGSRIDKLERPDRLVFDLDPDEGLDFADVRQAAVDVKERLGAMGMETVALLTGGKGIHVIAPLERRVKWPLVKAFARGFAKRMASEESDRYLAQASKAKREGRIFLDWLRNERGSTAIAPYSTRAKPGCPVATPVSWDELETLQAANAFHLEDMADRLEQPDPWAEMAEWRQSITRKMLAAVGADADVPAL</sequence>
<dbReference type="Proteomes" id="UP001342418">
    <property type="component" value="Chromosome"/>
</dbReference>
<dbReference type="InterPro" id="IPR052171">
    <property type="entry name" value="NHEJ_LigD"/>
</dbReference>
<dbReference type="Pfam" id="PF21686">
    <property type="entry name" value="LigD_Prim-Pol"/>
    <property type="match status" value="1"/>
</dbReference>
<evidence type="ECO:0000313" key="3">
    <source>
        <dbReference type="Proteomes" id="UP001342418"/>
    </source>
</evidence>
<organism evidence="2 3">
    <name type="scientific">Nitratireductor thuwali</name>
    <dbReference type="NCBI Taxonomy" id="2267699"/>
    <lineage>
        <taxon>Bacteria</taxon>
        <taxon>Pseudomonadati</taxon>
        <taxon>Pseudomonadota</taxon>
        <taxon>Alphaproteobacteria</taxon>
        <taxon>Hyphomicrobiales</taxon>
        <taxon>Phyllobacteriaceae</taxon>
        <taxon>Nitratireductor</taxon>
    </lineage>
</organism>
<dbReference type="PANTHER" id="PTHR42705">
    <property type="entry name" value="BIFUNCTIONAL NON-HOMOLOGOUS END JOINING PROTEIN LIGD"/>
    <property type="match status" value="1"/>
</dbReference>
<dbReference type="InterPro" id="IPR033651">
    <property type="entry name" value="PaeLigD_Pol-like"/>
</dbReference>
<feature type="domain" description="DNA ligase D polymerase" evidence="1">
    <location>
        <begin position="28"/>
        <end position="280"/>
    </location>
</feature>
<reference evidence="2 3" key="1">
    <citation type="submission" date="2018-07" db="EMBL/GenBank/DDBJ databases">
        <title>Genome sequence of Nitratireductor thuwali#1536.</title>
        <authorList>
            <person name="Michoud G."/>
            <person name="Merlino G."/>
            <person name="Sefrji F.O."/>
            <person name="Daffonchio D."/>
        </authorList>
    </citation>
    <scope>NUCLEOTIDE SEQUENCE [LARGE SCALE GENOMIC DNA]</scope>
    <source>
        <strain evidence="3">Nit1536</strain>
    </source>
</reference>
<name>A0ABY5MD99_9HYPH</name>
<dbReference type="PANTHER" id="PTHR42705:SF2">
    <property type="entry name" value="BIFUNCTIONAL NON-HOMOLOGOUS END JOINING PROTEIN LIGD"/>
    <property type="match status" value="1"/>
</dbReference>
<dbReference type="InterPro" id="IPR014145">
    <property type="entry name" value="LigD_pol_dom"/>
</dbReference>
<evidence type="ECO:0000259" key="1">
    <source>
        <dbReference type="Pfam" id="PF21686"/>
    </source>
</evidence>